<dbReference type="STRING" id="482461.SAMN05216244_3440"/>
<organism evidence="2 3">
    <name type="scientific">Sediminibacillus halophilus</name>
    <dbReference type="NCBI Taxonomy" id="482461"/>
    <lineage>
        <taxon>Bacteria</taxon>
        <taxon>Bacillati</taxon>
        <taxon>Bacillota</taxon>
        <taxon>Bacilli</taxon>
        <taxon>Bacillales</taxon>
        <taxon>Bacillaceae</taxon>
        <taxon>Sediminibacillus</taxon>
    </lineage>
</organism>
<reference evidence="3" key="1">
    <citation type="submission" date="2016-10" db="EMBL/GenBank/DDBJ databases">
        <authorList>
            <person name="Varghese N."/>
            <person name="Submissions S."/>
        </authorList>
    </citation>
    <scope>NUCLEOTIDE SEQUENCE [LARGE SCALE GENOMIC DNA]</scope>
    <source>
        <strain evidence="3">CGMCC 1.6199</strain>
    </source>
</reference>
<dbReference type="EMBL" id="FNHF01000005">
    <property type="protein sequence ID" value="SDM79893.1"/>
    <property type="molecule type" value="Genomic_DNA"/>
</dbReference>
<gene>
    <name evidence="2" type="ORF">SAMN05216244_3440</name>
</gene>
<evidence type="ECO:0000313" key="2">
    <source>
        <dbReference type="EMBL" id="SDM79893.1"/>
    </source>
</evidence>
<proteinExistence type="predicted"/>
<dbReference type="RefSeq" id="WP_074600489.1">
    <property type="nucleotide sequence ID" value="NZ_FNHF01000005.1"/>
</dbReference>
<dbReference type="OrthoDB" id="2456645at2"/>
<evidence type="ECO:0000313" key="3">
    <source>
        <dbReference type="Proteomes" id="UP000182347"/>
    </source>
</evidence>
<name>A0A1G9W6F0_9BACI</name>
<keyword evidence="1" id="KW-1133">Transmembrane helix</keyword>
<feature type="transmembrane region" description="Helical" evidence="1">
    <location>
        <begin position="40"/>
        <end position="62"/>
    </location>
</feature>
<evidence type="ECO:0000256" key="1">
    <source>
        <dbReference type="SAM" id="Phobius"/>
    </source>
</evidence>
<dbReference type="Proteomes" id="UP000182347">
    <property type="component" value="Unassembled WGS sequence"/>
</dbReference>
<accession>A0A1G9W6F0</accession>
<keyword evidence="3" id="KW-1185">Reference proteome</keyword>
<dbReference type="AlphaFoldDB" id="A0A1G9W6F0"/>
<keyword evidence="1" id="KW-0812">Transmembrane</keyword>
<protein>
    <submittedName>
        <fullName evidence="2">Uncharacterized protein</fullName>
    </submittedName>
</protein>
<keyword evidence="1" id="KW-0472">Membrane</keyword>
<sequence>MTRHEEQQQEPFNDVIEHLQTIEGYRVGKGKRKLPKPIRLIGYFLFAGVICMIIFGIIGSLLNG</sequence>